<organism evidence="3 4">
    <name type="scientific">Hymenobacter oligotrophus</name>
    <dbReference type="NCBI Taxonomy" id="2319843"/>
    <lineage>
        <taxon>Bacteria</taxon>
        <taxon>Pseudomonadati</taxon>
        <taxon>Bacteroidota</taxon>
        <taxon>Cytophagia</taxon>
        <taxon>Cytophagales</taxon>
        <taxon>Hymenobacteraceae</taxon>
        <taxon>Hymenobacter</taxon>
    </lineage>
</organism>
<dbReference type="OrthoDB" id="884498at2"/>
<dbReference type="AlphaFoldDB" id="A0A3B7R0L8"/>
<evidence type="ECO:0000313" key="3">
    <source>
        <dbReference type="EMBL" id="AYA37505.1"/>
    </source>
</evidence>
<keyword evidence="1" id="KW-0812">Transmembrane</keyword>
<proteinExistence type="predicted"/>
<keyword evidence="2" id="KW-0732">Signal</keyword>
<feature type="signal peptide" evidence="2">
    <location>
        <begin position="1"/>
        <end position="25"/>
    </location>
</feature>
<keyword evidence="1" id="KW-1133">Transmembrane helix</keyword>
<feature type="transmembrane region" description="Helical" evidence="1">
    <location>
        <begin position="67"/>
        <end position="89"/>
    </location>
</feature>
<feature type="transmembrane region" description="Helical" evidence="1">
    <location>
        <begin position="134"/>
        <end position="151"/>
    </location>
</feature>
<gene>
    <name evidence="3" type="ORF">D3Y59_10875</name>
</gene>
<protein>
    <submittedName>
        <fullName evidence="3">Uncharacterized protein</fullName>
    </submittedName>
</protein>
<dbReference type="NCBIfam" id="NF046082">
    <property type="entry name" value="assoc_w_XrtX"/>
    <property type="match status" value="1"/>
</dbReference>
<sequence>MRSAPLPRPARVGVALLLAAGLFWAGTHDATAVTAMAKCWARAAETLGMRGAFWHEQPTLLPGSTSLPAKFTYGAAYSFACLLLLLALTPGRTWRLCAAFYGGLFLVSAALVLLGKAAGSTSALFALGRPVIDLTLNPLPVIVLAPLMHWLHPAAGKPRA</sequence>
<keyword evidence="4" id="KW-1185">Reference proteome</keyword>
<evidence type="ECO:0000313" key="4">
    <source>
        <dbReference type="Proteomes" id="UP000262802"/>
    </source>
</evidence>
<feature type="transmembrane region" description="Helical" evidence="1">
    <location>
        <begin position="96"/>
        <end position="114"/>
    </location>
</feature>
<dbReference type="KEGG" id="hyh:D3Y59_10875"/>
<reference evidence="3 4" key="1">
    <citation type="submission" date="2018-09" db="EMBL/GenBank/DDBJ databases">
        <title>Hymenobacter medium sp. nov., isolated from R2A medium.</title>
        <authorList>
            <person name="Yingchao G."/>
        </authorList>
    </citation>
    <scope>NUCLEOTIDE SEQUENCE [LARGE SCALE GENOMIC DNA]</scope>
    <source>
        <strain evidence="4">sh-6</strain>
    </source>
</reference>
<keyword evidence="1" id="KW-0472">Membrane</keyword>
<evidence type="ECO:0000256" key="1">
    <source>
        <dbReference type="SAM" id="Phobius"/>
    </source>
</evidence>
<name>A0A3B7R0L8_9BACT</name>
<evidence type="ECO:0000256" key="2">
    <source>
        <dbReference type="SAM" id="SignalP"/>
    </source>
</evidence>
<dbReference type="EMBL" id="CP032317">
    <property type="protein sequence ID" value="AYA37505.1"/>
    <property type="molecule type" value="Genomic_DNA"/>
</dbReference>
<dbReference type="Proteomes" id="UP000262802">
    <property type="component" value="Chromosome"/>
</dbReference>
<accession>A0A3B7R0L8</accession>
<dbReference type="RefSeq" id="WP_119445072.1">
    <property type="nucleotide sequence ID" value="NZ_CP032317.1"/>
</dbReference>
<feature type="chain" id="PRO_5017614713" evidence="2">
    <location>
        <begin position="26"/>
        <end position="160"/>
    </location>
</feature>